<dbReference type="SUPFAM" id="SSF53850">
    <property type="entry name" value="Periplasmic binding protein-like II"/>
    <property type="match status" value="1"/>
</dbReference>
<evidence type="ECO:0000256" key="4">
    <source>
        <dbReference type="ARBA" id="ARBA00023163"/>
    </source>
</evidence>
<evidence type="ECO:0000256" key="3">
    <source>
        <dbReference type="ARBA" id="ARBA00023125"/>
    </source>
</evidence>
<dbReference type="InterPro" id="IPR036388">
    <property type="entry name" value="WH-like_DNA-bd_sf"/>
</dbReference>
<dbReference type="Pfam" id="PF00126">
    <property type="entry name" value="HTH_1"/>
    <property type="match status" value="1"/>
</dbReference>
<gene>
    <name evidence="6" type="ORF">DJ019_02960</name>
</gene>
<dbReference type="RefSeq" id="WP_111274476.1">
    <property type="nucleotide sequence ID" value="NZ_QFYS01000001.1"/>
</dbReference>
<evidence type="ECO:0000256" key="2">
    <source>
        <dbReference type="ARBA" id="ARBA00023015"/>
    </source>
</evidence>
<protein>
    <submittedName>
        <fullName evidence="6">LysR family transcriptional regulator</fullName>
    </submittedName>
</protein>
<dbReference type="Gene3D" id="3.40.190.10">
    <property type="entry name" value="Periplasmic binding protein-like II"/>
    <property type="match status" value="2"/>
</dbReference>
<dbReference type="SUPFAM" id="SSF46785">
    <property type="entry name" value="Winged helix' DNA-binding domain"/>
    <property type="match status" value="1"/>
</dbReference>
<dbReference type="GO" id="GO:0043565">
    <property type="term" value="F:sequence-specific DNA binding"/>
    <property type="evidence" value="ECO:0007669"/>
    <property type="project" value="TreeGrafter"/>
</dbReference>
<dbReference type="PROSITE" id="PS50931">
    <property type="entry name" value="HTH_LYSR"/>
    <property type="match status" value="1"/>
</dbReference>
<dbReference type="InterPro" id="IPR036390">
    <property type="entry name" value="WH_DNA-bd_sf"/>
</dbReference>
<organism evidence="6 7">
    <name type="scientific">Phenylobacterium kunshanense</name>
    <dbReference type="NCBI Taxonomy" id="1445034"/>
    <lineage>
        <taxon>Bacteria</taxon>
        <taxon>Pseudomonadati</taxon>
        <taxon>Pseudomonadota</taxon>
        <taxon>Alphaproteobacteria</taxon>
        <taxon>Caulobacterales</taxon>
        <taxon>Caulobacteraceae</taxon>
        <taxon>Phenylobacterium</taxon>
    </lineage>
</organism>
<keyword evidence="7" id="KW-1185">Reference proteome</keyword>
<feature type="domain" description="HTH lysR-type" evidence="5">
    <location>
        <begin position="11"/>
        <end position="68"/>
    </location>
</feature>
<comment type="caution">
    <text evidence="6">The sequence shown here is derived from an EMBL/GenBank/DDBJ whole genome shotgun (WGS) entry which is preliminary data.</text>
</comment>
<dbReference type="OrthoDB" id="9793571at2"/>
<dbReference type="GO" id="GO:0003700">
    <property type="term" value="F:DNA-binding transcription factor activity"/>
    <property type="evidence" value="ECO:0007669"/>
    <property type="project" value="InterPro"/>
</dbReference>
<dbReference type="InterPro" id="IPR058163">
    <property type="entry name" value="LysR-type_TF_proteobact-type"/>
</dbReference>
<dbReference type="EMBL" id="QFYS01000001">
    <property type="protein sequence ID" value="RAK68984.1"/>
    <property type="molecule type" value="Genomic_DNA"/>
</dbReference>
<dbReference type="InterPro" id="IPR005119">
    <property type="entry name" value="LysR_subst-bd"/>
</dbReference>
<proteinExistence type="inferred from homology"/>
<evidence type="ECO:0000313" key="7">
    <source>
        <dbReference type="Proteomes" id="UP000249524"/>
    </source>
</evidence>
<name>A0A328BT05_9CAUL</name>
<dbReference type="Gene3D" id="1.10.10.10">
    <property type="entry name" value="Winged helix-like DNA-binding domain superfamily/Winged helix DNA-binding domain"/>
    <property type="match status" value="1"/>
</dbReference>
<keyword evidence="4" id="KW-0804">Transcription</keyword>
<dbReference type="GO" id="GO:0006351">
    <property type="term" value="P:DNA-templated transcription"/>
    <property type="evidence" value="ECO:0007669"/>
    <property type="project" value="TreeGrafter"/>
</dbReference>
<evidence type="ECO:0000313" key="6">
    <source>
        <dbReference type="EMBL" id="RAK68984.1"/>
    </source>
</evidence>
<reference evidence="6 7" key="1">
    <citation type="submission" date="2018-05" db="EMBL/GenBank/DDBJ databases">
        <authorList>
            <person name="Lanie J.A."/>
            <person name="Ng W.-L."/>
            <person name="Kazmierczak K.M."/>
            <person name="Andrzejewski T.M."/>
            <person name="Davidsen T.M."/>
            <person name="Wayne K.J."/>
            <person name="Tettelin H."/>
            <person name="Glass J.I."/>
            <person name="Rusch D."/>
            <person name="Podicherti R."/>
            <person name="Tsui H.-C.T."/>
            <person name="Winkler M.E."/>
        </authorList>
    </citation>
    <scope>NUCLEOTIDE SEQUENCE [LARGE SCALE GENOMIC DNA]</scope>
    <source>
        <strain evidence="6 7">BUT-10</strain>
    </source>
</reference>
<sequence>MGGLADRRPLPSLTALRAFEAFARLGQMTLAADELCVTHGAISRQIRSLETTLGLALTEGPRHRLRLTDGGARLAAALSGAFGQVDAALADLRGDLHAELRLSCVGTLAIRWLIPRLPAFHARHPEVRVRVTESYAPVDFARDRFDAAIRVNETAPIVGAEAVAFLDNFHGPVVAPALLGDGPTGLEGLTRLTTGSRQTAWAEWEQHSGIRLPEPPDVQEFEHIFYTLEAAAAGLGVGLTPWVYVAADVAAGRLAAPLGFAPTPSRFWFLTPAGPQKPAVARFRDWLIEEAGNVAPPPSAVRTAA</sequence>
<evidence type="ECO:0000256" key="1">
    <source>
        <dbReference type="ARBA" id="ARBA00009437"/>
    </source>
</evidence>
<dbReference type="Proteomes" id="UP000249524">
    <property type="component" value="Unassembled WGS sequence"/>
</dbReference>
<dbReference type="AlphaFoldDB" id="A0A328BT05"/>
<keyword evidence="3" id="KW-0238">DNA-binding</keyword>
<dbReference type="PANTHER" id="PTHR30537">
    <property type="entry name" value="HTH-TYPE TRANSCRIPTIONAL REGULATOR"/>
    <property type="match status" value="1"/>
</dbReference>
<dbReference type="InterPro" id="IPR000847">
    <property type="entry name" value="LysR_HTH_N"/>
</dbReference>
<evidence type="ECO:0000259" key="5">
    <source>
        <dbReference type="PROSITE" id="PS50931"/>
    </source>
</evidence>
<dbReference type="Pfam" id="PF03466">
    <property type="entry name" value="LysR_substrate"/>
    <property type="match status" value="1"/>
</dbReference>
<accession>A0A328BT05</accession>
<comment type="similarity">
    <text evidence="1">Belongs to the LysR transcriptional regulatory family.</text>
</comment>
<keyword evidence="2" id="KW-0805">Transcription regulation</keyword>
<dbReference type="PANTHER" id="PTHR30537:SF74">
    <property type="entry name" value="HTH-TYPE TRANSCRIPTIONAL REGULATOR TRPI"/>
    <property type="match status" value="1"/>
</dbReference>